<dbReference type="KEGG" id="brh:RBRH_03079"/>
<name>E5AMM8_MYCRK</name>
<evidence type="ECO:0000256" key="1">
    <source>
        <dbReference type="SAM" id="MobiDB-lite"/>
    </source>
</evidence>
<evidence type="ECO:0000313" key="3">
    <source>
        <dbReference type="Proteomes" id="UP000007437"/>
    </source>
</evidence>
<accession>E5AMM8</accession>
<dbReference type="HOGENOM" id="CLU_3150501_0_0_4"/>
<organism evidence="2 3">
    <name type="scientific">Mycetohabitans rhizoxinica (strain DSM 19002 / CIP 109453 / HKI 454)</name>
    <name type="common">Paraburkholderia rhizoxinica</name>
    <dbReference type="NCBI Taxonomy" id="882378"/>
    <lineage>
        <taxon>Bacteria</taxon>
        <taxon>Pseudomonadati</taxon>
        <taxon>Pseudomonadota</taxon>
        <taxon>Betaproteobacteria</taxon>
        <taxon>Burkholderiales</taxon>
        <taxon>Burkholderiaceae</taxon>
        <taxon>Mycetohabitans</taxon>
    </lineage>
</organism>
<evidence type="ECO:0000313" key="2">
    <source>
        <dbReference type="EMBL" id="CBW76260.1"/>
    </source>
</evidence>
<feature type="region of interest" description="Disordered" evidence="1">
    <location>
        <begin position="1"/>
        <end position="24"/>
    </location>
</feature>
<gene>
    <name evidence="2" type="ordered locus">RBRH_03079</name>
</gene>
<feature type="compositionally biased region" description="Polar residues" evidence="1">
    <location>
        <begin position="1"/>
        <end position="11"/>
    </location>
</feature>
<dbReference type="AlphaFoldDB" id="E5AMM8"/>
<sequence>MPFSITGNQREIGNRATDFPSNKPLHYTPFNSRIDILKNEIRVPVALQ</sequence>
<proteinExistence type="predicted"/>
<protein>
    <submittedName>
        <fullName evidence="2">Uncharacterized protein</fullName>
    </submittedName>
</protein>
<dbReference type="EMBL" id="FR687359">
    <property type="protein sequence ID" value="CBW76260.1"/>
    <property type="molecule type" value="Genomic_DNA"/>
</dbReference>
<reference evidence="2 3" key="1">
    <citation type="journal article" date="2011" name="J. Bacteriol.">
        <title>Complete genome sequence of Burkholderia rhizoxinica, an endosymbiont of Rhizopus microsporus.</title>
        <authorList>
            <person name="Lackner G."/>
            <person name="Moebius N."/>
            <person name="Partida-Martinez L."/>
            <person name="Hertweck C."/>
        </authorList>
    </citation>
    <scope>NUCLEOTIDE SEQUENCE [LARGE SCALE GENOMIC DNA]</scope>
    <source>
        <strain evidence="3">DSM 19002 / CIP 109453 / HKI 454</strain>
    </source>
</reference>
<dbReference type="STRING" id="882378.RBRH_03079"/>
<dbReference type="Proteomes" id="UP000007437">
    <property type="component" value="Chromosome"/>
</dbReference>